<dbReference type="PANTHER" id="PTHR43047">
    <property type="entry name" value="TWO-COMPONENT HISTIDINE PROTEIN KINASE"/>
    <property type="match status" value="1"/>
</dbReference>
<dbReference type="PROSITE" id="PS50839">
    <property type="entry name" value="CHASE"/>
    <property type="match status" value="1"/>
</dbReference>
<accession>A0A401LAG2</accession>
<evidence type="ECO:0000256" key="3">
    <source>
        <dbReference type="ARBA" id="ARBA00012438"/>
    </source>
</evidence>
<evidence type="ECO:0000256" key="5">
    <source>
        <dbReference type="ARBA" id="ARBA00022553"/>
    </source>
</evidence>
<keyword evidence="5 13" id="KW-0597">Phosphoprotein</keyword>
<keyword evidence="6" id="KW-0808">Transferase</keyword>
<dbReference type="EC" id="2.7.13.3" evidence="3"/>
<dbReference type="EMBL" id="BHVZ01000001">
    <property type="protein sequence ID" value="GCB28509.1"/>
    <property type="molecule type" value="Genomic_DNA"/>
</dbReference>
<dbReference type="PROSITE" id="PS50110">
    <property type="entry name" value="RESPONSE_REGULATORY"/>
    <property type="match status" value="1"/>
</dbReference>
<dbReference type="GO" id="GO:0005886">
    <property type="term" value="C:plasma membrane"/>
    <property type="evidence" value="ECO:0007669"/>
    <property type="project" value="TreeGrafter"/>
</dbReference>
<dbReference type="Pfam" id="PF02518">
    <property type="entry name" value="HATPase_c"/>
    <property type="match status" value="1"/>
</dbReference>
<dbReference type="Gene3D" id="3.30.450.350">
    <property type="entry name" value="CHASE domain"/>
    <property type="match status" value="1"/>
</dbReference>
<keyword evidence="10" id="KW-0902">Two-component regulatory system</keyword>
<comment type="function">
    <text evidence="12">May play the central regulatory role in sporulation. It may be an element of the effector pathway responsible for the activation of sporulation genes in response to nutritional stress. Spo0A may act in concert with spo0H (a sigma factor) to control the expression of some genes that are critical to the sporulation process.</text>
</comment>
<dbReference type="Pfam" id="PF00072">
    <property type="entry name" value="Response_reg"/>
    <property type="match status" value="1"/>
</dbReference>
<dbReference type="Proteomes" id="UP000287361">
    <property type="component" value="Unassembled WGS sequence"/>
</dbReference>
<dbReference type="Pfam" id="PF03924">
    <property type="entry name" value="CHASE"/>
    <property type="match status" value="1"/>
</dbReference>
<sequence length="683" mass="77275">MDKCSAAVKRAKIYCLFVGIFAFLLALLLSQAFFNYTEKEMKMSATYTAQSTVKRINAHLVQYVALSDFLENMINSGYELNESTFSKLAQLIPNHNNIIKAYELAPQGIITEIYPKQENETVFGMNILTEHERKCDAQRAKQTKGYTIGGPYTLKQGGLGALLFDPVYQTDASGNRSFWGFVIMVIDWDEFIDKIGLERLSDASYCYEIWAKNSQTGEKITLAQSQKDMPQNCLTVECGIPNDTWYVDIAPTAGWIPTAWWIIAGIFSLILSIMTATIFYQLYSKKYREKQYIDELQKATAQARLANEAKTKFLFRMSHDIRTPMNAIIGYSDLLEKHLQDEKKASAYLKKLQSSGNLLMTILNQVLEIARIESGTATLRLEAEDMEALFHSLYTVFESDIQKKELHYSEEIHIRHKYAVCDKTRLQEIQLNIVSNAIKYTPRGHTIHISLNEVASDDKQAQYVFTCTDTGIGMSEEYLSHIFEEFSREETSVKNEVPGTGLGLPIVKSIIELMEGTIQVESKQNIGTKITVTLPFDIAEKKDVSGKQEPKQPSRAEEKPYRILLAEDNALNAEIALELLKGAGFLVEHAADGQACVDMLSRAEEGYYDLILMDVQMPILNGYEATKKIRQMEDRKKAEIPILAMTANAFSEDRQAALEAGMNDHVAKPIDMNVLLRVMMKYL</sequence>
<dbReference type="InterPro" id="IPR006189">
    <property type="entry name" value="CHASE_dom"/>
</dbReference>
<dbReference type="AlphaFoldDB" id="A0A401LAG2"/>
<dbReference type="PROSITE" id="PS50109">
    <property type="entry name" value="HIS_KIN"/>
    <property type="match status" value="1"/>
</dbReference>
<dbReference type="Pfam" id="PF00512">
    <property type="entry name" value="HisKA"/>
    <property type="match status" value="1"/>
</dbReference>
<dbReference type="PRINTS" id="PR00344">
    <property type="entry name" value="BCTRLSENSOR"/>
</dbReference>
<protein>
    <recommendedName>
        <fullName evidence="4">Stage 0 sporulation protein A homolog</fullName>
        <ecNumber evidence="3">2.7.13.3</ecNumber>
    </recommendedName>
</protein>
<evidence type="ECO:0000256" key="1">
    <source>
        <dbReference type="ARBA" id="ARBA00000085"/>
    </source>
</evidence>
<dbReference type="InterPro" id="IPR004358">
    <property type="entry name" value="Sig_transdc_His_kin-like_C"/>
</dbReference>
<dbReference type="CDD" id="cd00082">
    <property type="entry name" value="HisKA"/>
    <property type="match status" value="1"/>
</dbReference>
<evidence type="ECO:0000256" key="9">
    <source>
        <dbReference type="ARBA" id="ARBA00022989"/>
    </source>
</evidence>
<evidence type="ECO:0000259" key="16">
    <source>
        <dbReference type="PROSITE" id="PS50110"/>
    </source>
</evidence>
<dbReference type="SMART" id="SM00387">
    <property type="entry name" value="HATPase_c"/>
    <property type="match status" value="1"/>
</dbReference>
<dbReference type="CDD" id="cd17546">
    <property type="entry name" value="REC_hyHK_CKI1_RcsC-like"/>
    <property type="match status" value="1"/>
</dbReference>
<dbReference type="SUPFAM" id="SSF52172">
    <property type="entry name" value="CheY-like"/>
    <property type="match status" value="1"/>
</dbReference>
<feature type="modified residue" description="4-aspartylphosphate" evidence="13">
    <location>
        <position position="614"/>
    </location>
</feature>
<dbReference type="Gene3D" id="1.10.287.130">
    <property type="match status" value="1"/>
</dbReference>
<keyword evidence="7 14" id="KW-0812">Transmembrane</keyword>
<dbReference type="PANTHER" id="PTHR43047:SF72">
    <property type="entry name" value="OSMOSENSING HISTIDINE PROTEIN KINASE SLN1"/>
    <property type="match status" value="1"/>
</dbReference>
<dbReference type="SMART" id="SM00448">
    <property type="entry name" value="REC"/>
    <property type="match status" value="1"/>
</dbReference>
<feature type="domain" description="CHASE" evidence="17">
    <location>
        <begin position="106"/>
        <end position="202"/>
    </location>
</feature>
<dbReference type="InterPro" id="IPR005467">
    <property type="entry name" value="His_kinase_dom"/>
</dbReference>
<dbReference type="Gene3D" id="3.30.565.10">
    <property type="entry name" value="Histidine kinase-like ATPase, C-terminal domain"/>
    <property type="match status" value="1"/>
</dbReference>
<dbReference type="FunFam" id="3.30.565.10:FF:000006">
    <property type="entry name" value="Sensor histidine kinase WalK"/>
    <property type="match status" value="1"/>
</dbReference>
<evidence type="ECO:0000256" key="11">
    <source>
        <dbReference type="ARBA" id="ARBA00023136"/>
    </source>
</evidence>
<dbReference type="InterPro" id="IPR036097">
    <property type="entry name" value="HisK_dim/P_sf"/>
</dbReference>
<reference evidence="18 19" key="1">
    <citation type="submission" date="2018-10" db="EMBL/GenBank/DDBJ databases">
        <title>Draft Genome Sequence of Anaerotignum sp. KCTC 15736.</title>
        <authorList>
            <person name="Choi S.H."/>
            <person name="Kim J.S."/>
            <person name="Kang S.W."/>
            <person name="Lee J.S."/>
            <person name="Park S.H."/>
        </authorList>
    </citation>
    <scope>NUCLEOTIDE SEQUENCE [LARGE SCALE GENOMIC DNA]</scope>
    <source>
        <strain evidence="18 19">KCTC 15736</strain>
    </source>
</reference>
<feature type="domain" description="Response regulatory" evidence="16">
    <location>
        <begin position="562"/>
        <end position="683"/>
    </location>
</feature>
<keyword evidence="19" id="KW-1185">Reference proteome</keyword>
<evidence type="ECO:0000259" key="17">
    <source>
        <dbReference type="PROSITE" id="PS50839"/>
    </source>
</evidence>
<dbReference type="SUPFAM" id="SSF55874">
    <property type="entry name" value="ATPase domain of HSP90 chaperone/DNA topoisomerase II/histidine kinase"/>
    <property type="match status" value="1"/>
</dbReference>
<feature type="transmembrane region" description="Helical" evidence="14">
    <location>
        <begin position="259"/>
        <end position="283"/>
    </location>
</feature>
<comment type="catalytic activity">
    <reaction evidence="1">
        <text>ATP + protein L-histidine = ADP + protein N-phospho-L-histidine.</text>
        <dbReference type="EC" id="2.7.13.3"/>
    </reaction>
</comment>
<dbReference type="InterPro" id="IPR003594">
    <property type="entry name" value="HATPase_dom"/>
</dbReference>
<evidence type="ECO:0000256" key="10">
    <source>
        <dbReference type="ARBA" id="ARBA00023012"/>
    </source>
</evidence>
<dbReference type="InterPro" id="IPR042240">
    <property type="entry name" value="CHASE_sf"/>
</dbReference>
<proteinExistence type="predicted"/>
<evidence type="ECO:0000313" key="18">
    <source>
        <dbReference type="EMBL" id="GCB28509.1"/>
    </source>
</evidence>
<name>A0A401LAG2_9FIRM</name>
<feature type="transmembrane region" description="Helical" evidence="14">
    <location>
        <begin position="12"/>
        <end position="34"/>
    </location>
</feature>
<dbReference type="InterPro" id="IPR001789">
    <property type="entry name" value="Sig_transdc_resp-reg_receiver"/>
</dbReference>
<evidence type="ECO:0000256" key="4">
    <source>
        <dbReference type="ARBA" id="ARBA00018672"/>
    </source>
</evidence>
<evidence type="ECO:0000256" key="2">
    <source>
        <dbReference type="ARBA" id="ARBA00004370"/>
    </source>
</evidence>
<comment type="subcellular location">
    <subcellularLocation>
        <location evidence="2">Membrane</location>
    </subcellularLocation>
</comment>
<comment type="caution">
    <text evidence="18">The sequence shown here is derived from an EMBL/GenBank/DDBJ whole genome shotgun (WGS) entry which is preliminary data.</text>
</comment>
<dbReference type="SMART" id="SM01079">
    <property type="entry name" value="CHASE"/>
    <property type="match status" value="1"/>
</dbReference>
<dbReference type="SUPFAM" id="SSF47384">
    <property type="entry name" value="Homodimeric domain of signal transducing histidine kinase"/>
    <property type="match status" value="1"/>
</dbReference>
<evidence type="ECO:0000256" key="8">
    <source>
        <dbReference type="ARBA" id="ARBA00022777"/>
    </source>
</evidence>
<evidence type="ECO:0000259" key="15">
    <source>
        <dbReference type="PROSITE" id="PS50109"/>
    </source>
</evidence>
<evidence type="ECO:0000256" key="14">
    <source>
        <dbReference type="SAM" id="Phobius"/>
    </source>
</evidence>
<dbReference type="SMART" id="SM00388">
    <property type="entry name" value="HisKA"/>
    <property type="match status" value="1"/>
</dbReference>
<dbReference type="GO" id="GO:0009927">
    <property type="term" value="F:histidine phosphotransfer kinase activity"/>
    <property type="evidence" value="ECO:0007669"/>
    <property type="project" value="TreeGrafter"/>
</dbReference>
<feature type="domain" description="Histidine kinase" evidence="15">
    <location>
        <begin position="316"/>
        <end position="538"/>
    </location>
</feature>
<keyword evidence="9 14" id="KW-1133">Transmembrane helix</keyword>
<evidence type="ECO:0000256" key="6">
    <source>
        <dbReference type="ARBA" id="ARBA00022679"/>
    </source>
</evidence>
<dbReference type="OrthoDB" id="9810305at2"/>
<dbReference type="Gene3D" id="3.40.50.2300">
    <property type="match status" value="1"/>
</dbReference>
<dbReference type="InterPro" id="IPR003661">
    <property type="entry name" value="HisK_dim/P_dom"/>
</dbReference>
<evidence type="ECO:0000256" key="7">
    <source>
        <dbReference type="ARBA" id="ARBA00022692"/>
    </source>
</evidence>
<evidence type="ECO:0000256" key="12">
    <source>
        <dbReference type="ARBA" id="ARBA00024867"/>
    </source>
</evidence>
<keyword evidence="11 14" id="KW-0472">Membrane</keyword>
<organism evidence="18 19">
    <name type="scientific">Anaerotignum faecicola</name>
    <dbReference type="NCBI Taxonomy" id="2358141"/>
    <lineage>
        <taxon>Bacteria</taxon>
        <taxon>Bacillati</taxon>
        <taxon>Bacillota</taxon>
        <taxon>Clostridia</taxon>
        <taxon>Lachnospirales</taxon>
        <taxon>Anaerotignaceae</taxon>
        <taxon>Anaerotignum</taxon>
    </lineage>
</organism>
<evidence type="ECO:0000256" key="13">
    <source>
        <dbReference type="PROSITE-ProRule" id="PRU00169"/>
    </source>
</evidence>
<dbReference type="GO" id="GO:0000155">
    <property type="term" value="F:phosphorelay sensor kinase activity"/>
    <property type="evidence" value="ECO:0007669"/>
    <property type="project" value="InterPro"/>
</dbReference>
<evidence type="ECO:0000313" key="19">
    <source>
        <dbReference type="Proteomes" id="UP000287361"/>
    </source>
</evidence>
<dbReference type="InterPro" id="IPR011006">
    <property type="entry name" value="CheY-like_superfamily"/>
</dbReference>
<keyword evidence="8" id="KW-0418">Kinase</keyword>
<gene>
    <name evidence="18" type="ORF">KGMB03357_01700</name>
</gene>
<dbReference type="InterPro" id="IPR036890">
    <property type="entry name" value="HATPase_C_sf"/>
</dbReference>